<reference evidence="1 2" key="1">
    <citation type="journal article" date="2018" name="MBio">
        <title>Comparative Genomics Reveals the Core Gene Toolbox for the Fungus-Insect Symbiosis.</title>
        <authorList>
            <person name="Wang Y."/>
            <person name="Stata M."/>
            <person name="Wang W."/>
            <person name="Stajich J.E."/>
            <person name="White M.M."/>
            <person name="Moncalvo J.M."/>
        </authorList>
    </citation>
    <scope>NUCLEOTIDE SEQUENCE [LARGE SCALE GENOMIC DNA]</scope>
    <source>
        <strain evidence="1 2">SC-DP-2</strain>
    </source>
</reference>
<name>A0A2T9ZI88_9FUNG</name>
<dbReference type="AlphaFoldDB" id="A0A2T9ZI88"/>
<dbReference type="EMBL" id="MBFS01000140">
    <property type="protein sequence ID" value="PVV04302.1"/>
    <property type="molecule type" value="Genomic_DNA"/>
</dbReference>
<accession>A0A2T9ZI88</accession>
<sequence>MFYIYVHFYLRSDSKVLDPHYILLISFYTDIAPDSYIAVFRDTVKISDASYTSHFEKINSYIAIRRSSDNPAKIDFVYKHFLNGYTGKFDHYLSNTSEGPQRLNILNKIKSFQLTPSKQMLPGGLARLSSRTKLATANKSKYYYNTNCGTVGYCLHKRY</sequence>
<dbReference type="Proteomes" id="UP000245609">
    <property type="component" value="Unassembled WGS sequence"/>
</dbReference>
<proteinExistence type="predicted"/>
<gene>
    <name evidence="1" type="ORF">BB560_001199</name>
</gene>
<evidence type="ECO:0000313" key="1">
    <source>
        <dbReference type="EMBL" id="PVV04302.1"/>
    </source>
</evidence>
<dbReference type="OrthoDB" id="206201at2759"/>
<organism evidence="1 2">
    <name type="scientific">Smittium megazygosporum</name>
    <dbReference type="NCBI Taxonomy" id="133381"/>
    <lineage>
        <taxon>Eukaryota</taxon>
        <taxon>Fungi</taxon>
        <taxon>Fungi incertae sedis</taxon>
        <taxon>Zoopagomycota</taxon>
        <taxon>Kickxellomycotina</taxon>
        <taxon>Harpellomycetes</taxon>
        <taxon>Harpellales</taxon>
        <taxon>Legeriomycetaceae</taxon>
        <taxon>Smittium</taxon>
    </lineage>
</organism>
<evidence type="ECO:0000313" key="2">
    <source>
        <dbReference type="Proteomes" id="UP000245609"/>
    </source>
</evidence>
<protein>
    <submittedName>
        <fullName evidence="1">Uncharacterized protein</fullName>
    </submittedName>
</protein>
<keyword evidence="2" id="KW-1185">Reference proteome</keyword>
<comment type="caution">
    <text evidence="1">The sequence shown here is derived from an EMBL/GenBank/DDBJ whole genome shotgun (WGS) entry which is preliminary data.</text>
</comment>
<dbReference type="STRING" id="133381.A0A2T9ZI88"/>